<dbReference type="Pfam" id="PF02545">
    <property type="entry name" value="Maf"/>
    <property type="match status" value="1"/>
</dbReference>
<comment type="similarity">
    <text evidence="4">Belongs to the Maf family. YceF subfamily.</text>
</comment>
<dbReference type="Proteomes" id="UP000247780">
    <property type="component" value="Unassembled WGS sequence"/>
</dbReference>
<feature type="site" description="Important for substrate specificity" evidence="4">
    <location>
        <position position="33"/>
    </location>
</feature>
<dbReference type="SUPFAM" id="SSF52972">
    <property type="entry name" value="ITPase-like"/>
    <property type="match status" value="1"/>
</dbReference>
<evidence type="ECO:0000313" key="6">
    <source>
        <dbReference type="Proteomes" id="UP000247780"/>
    </source>
</evidence>
<sequence length="213" mass="24074">MEKCQNYQSVYYYNILKSRTIYPRLVLGSSSVYRRELLQHLQIPFETANPAIDESALPEETPDVTALRLAKEKAYALVKQFPDALIITADQVATLDKIQLGKPLNHENAVRQLRLMRGREVVFHTALCLFNSRTACLQARIVPCSVKYRELNDDQIERYLAREQPYHCAGSAKSEGLGIALIERITGEDPNALIGLPLIALVEMLMMEGVEIL</sequence>
<evidence type="ECO:0000256" key="1">
    <source>
        <dbReference type="ARBA" id="ARBA00001968"/>
    </source>
</evidence>
<organism evidence="5 6">
    <name type="scientific">Nitrosomonas eutropha</name>
    <dbReference type="NCBI Taxonomy" id="916"/>
    <lineage>
        <taxon>Bacteria</taxon>
        <taxon>Pseudomonadati</taxon>
        <taxon>Pseudomonadota</taxon>
        <taxon>Betaproteobacteria</taxon>
        <taxon>Nitrosomonadales</taxon>
        <taxon>Nitrosomonadaceae</taxon>
        <taxon>Nitrosomonas</taxon>
    </lineage>
</organism>
<keyword evidence="2 4" id="KW-0378">Hydrolase</keyword>
<comment type="cofactor">
    <cofactor evidence="1 4">
        <name>a divalent metal cation</name>
        <dbReference type="ChEBI" id="CHEBI:60240"/>
    </cofactor>
</comment>
<comment type="function">
    <text evidence="4">Nucleoside triphosphate pyrophosphatase that hydrolyzes 7-methyl-GTP (m(7)GTP). May have a dual role in cell division arrest and in preventing the incorporation of modified nucleotides into cellular nucleic acids.</text>
</comment>
<comment type="caution">
    <text evidence="5">The sequence shown here is derived from an EMBL/GenBank/DDBJ whole genome shotgun (WGS) entry which is preliminary data.</text>
</comment>
<keyword evidence="3 4" id="KW-0546">Nucleotide metabolism</keyword>
<evidence type="ECO:0000256" key="2">
    <source>
        <dbReference type="ARBA" id="ARBA00022801"/>
    </source>
</evidence>
<evidence type="ECO:0000256" key="4">
    <source>
        <dbReference type="HAMAP-Rule" id="MF_00528"/>
    </source>
</evidence>
<protein>
    <recommendedName>
        <fullName evidence="4">7-methyl-GTP pyrophosphatase</fullName>
        <shortName evidence="4">m(7)GTP pyrophosphatase</shortName>
        <ecNumber evidence="4">3.6.1.-</ecNumber>
    </recommendedName>
</protein>
<comment type="caution">
    <text evidence="4">Lacks conserved residue(s) required for the propagation of feature annotation.</text>
</comment>
<dbReference type="Gene3D" id="3.90.950.10">
    <property type="match status" value="1"/>
</dbReference>
<dbReference type="InterPro" id="IPR003697">
    <property type="entry name" value="Maf-like"/>
</dbReference>
<dbReference type="PANTHER" id="PTHR43213">
    <property type="entry name" value="BIFUNCTIONAL DTTP/UTP PYROPHOSPHATASE/METHYLTRANSFERASE PROTEIN-RELATED"/>
    <property type="match status" value="1"/>
</dbReference>
<dbReference type="EC" id="3.6.1.-" evidence="4"/>
<comment type="catalytic activity">
    <reaction evidence="4">
        <text>N(7)-methyl-GTP + H2O = N(7)-methyl-GMP + diphosphate + H(+)</text>
        <dbReference type="Rhea" id="RHEA:58744"/>
        <dbReference type="ChEBI" id="CHEBI:15377"/>
        <dbReference type="ChEBI" id="CHEBI:15378"/>
        <dbReference type="ChEBI" id="CHEBI:33019"/>
        <dbReference type="ChEBI" id="CHEBI:58285"/>
        <dbReference type="ChEBI" id="CHEBI:87133"/>
    </reaction>
</comment>
<proteinExistence type="inferred from homology"/>
<feature type="active site" description="Proton acceptor" evidence="4">
    <location>
        <position position="90"/>
    </location>
</feature>
<feature type="site" description="Important for substrate specificity" evidence="4">
    <location>
        <position position="175"/>
    </location>
</feature>
<dbReference type="NCBIfam" id="TIGR00172">
    <property type="entry name" value="maf"/>
    <property type="match status" value="1"/>
</dbReference>
<dbReference type="CDD" id="cd00555">
    <property type="entry name" value="Maf"/>
    <property type="match status" value="1"/>
</dbReference>
<evidence type="ECO:0000313" key="5">
    <source>
        <dbReference type="EMBL" id="PXV80679.1"/>
    </source>
</evidence>
<feature type="site" description="Important for substrate specificity" evidence="4">
    <location>
        <position position="91"/>
    </location>
</feature>
<keyword evidence="6" id="KW-1185">Reference proteome</keyword>
<dbReference type="HAMAP" id="MF_00528">
    <property type="entry name" value="Maf"/>
    <property type="match status" value="1"/>
</dbReference>
<name>A0ABX5M6K8_9PROT</name>
<dbReference type="InterPro" id="IPR029001">
    <property type="entry name" value="ITPase-like_fam"/>
</dbReference>
<accession>A0ABX5M6K8</accession>
<evidence type="ECO:0000256" key="3">
    <source>
        <dbReference type="ARBA" id="ARBA00023080"/>
    </source>
</evidence>
<dbReference type="PIRSF" id="PIRSF006305">
    <property type="entry name" value="Maf"/>
    <property type="match status" value="1"/>
</dbReference>
<reference evidence="5 6" key="1">
    <citation type="submission" date="2018-04" db="EMBL/GenBank/DDBJ databases">
        <title>Active sludge and wastewater microbial communities from Klosterneuburg, Austria.</title>
        <authorList>
            <person name="Wagner M."/>
        </authorList>
    </citation>
    <scope>NUCLEOTIDE SEQUENCE [LARGE SCALE GENOMIC DNA]</scope>
    <source>
        <strain evidence="5 6">Nm 57</strain>
    </source>
</reference>
<comment type="subcellular location">
    <subcellularLocation>
        <location evidence="4">Cytoplasm</location>
    </subcellularLocation>
</comment>
<dbReference type="EMBL" id="QICQ01000014">
    <property type="protein sequence ID" value="PXV80679.1"/>
    <property type="molecule type" value="Genomic_DNA"/>
</dbReference>
<dbReference type="PANTHER" id="PTHR43213:SF5">
    <property type="entry name" value="BIFUNCTIONAL DTTP_UTP PYROPHOSPHATASE_METHYLTRANSFERASE PROTEIN-RELATED"/>
    <property type="match status" value="1"/>
</dbReference>
<keyword evidence="4" id="KW-0963">Cytoplasm</keyword>
<gene>
    <name evidence="5" type="ORF">C8R14_11412</name>
</gene>